<reference evidence="3 4" key="1">
    <citation type="submission" date="2017-06" db="EMBL/GenBank/DDBJ databases">
        <title>Novel microbial phyla capable of carbon fixation and sulfur reduction in deep-sea sediments.</title>
        <authorList>
            <person name="Huang J."/>
            <person name="Baker B."/>
            <person name="Wang Y."/>
        </authorList>
    </citation>
    <scope>NUCLEOTIDE SEQUENCE [LARGE SCALE GENOMIC DNA]</scope>
    <source>
        <strain evidence="3">B3_LCP</strain>
    </source>
</reference>
<proteinExistence type="predicted"/>
<feature type="transmembrane region" description="Helical" evidence="1">
    <location>
        <begin position="35"/>
        <end position="55"/>
    </location>
</feature>
<dbReference type="Proteomes" id="UP000319619">
    <property type="component" value="Unassembled WGS sequence"/>
</dbReference>
<dbReference type="EMBL" id="NJBN01000003">
    <property type="protein sequence ID" value="TKJ41083.1"/>
    <property type="molecule type" value="Genomic_DNA"/>
</dbReference>
<evidence type="ECO:0000313" key="4">
    <source>
        <dbReference type="Proteomes" id="UP000319619"/>
    </source>
</evidence>
<evidence type="ECO:0000256" key="1">
    <source>
        <dbReference type="SAM" id="Phobius"/>
    </source>
</evidence>
<feature type="domain" description="SH3b" evidence="2">
    <location>
        <begin position="77"/>
        <end position="127"/>
    </location>
</feature>
<gene>
    <name evidence="3" type="ORF">CEE37_05295</name>
</gene>
<comment type="caution">
    <text evidence="3">The sequence shown here is derived from an EMBL/GenBank/DDBJ whole genome shotgun (WGS) entry which is preliminary data.</text>
</comment>
<name>A0A532V1J3_UNCL8</name>
<keyword evidence="1" id="KW-1133">Transmembrane helix</keyword>
<sequence>MALVNCRECGHEVTKSAKLCPECGVKNPGMNDDSFAGFALFLIFIFLILAIVIVSNNRDGDKAERSKDLQHKYAHTTINIRSGRSTDFPVIDKIKLGEEVLVDSLIDGWYLIYKSGIPIGYSAAYLLKNEELWLPASGRLWSGVKLYKDNGFSKKYYGEVLGGRARLLYIKTVDDLECWNRNVFIMQDFYVKSTDPALTRKKWEIF</sequence>
<dbReference type="InterPro" id="IPR003646">
    <property type="entry name" value="SH3-like_bac-type"/>
</dbReference>
<dbReference type="Pfam" id="PF08239">
    <property type="entry name" value="SH3_3"/>
    <property type="match status" value="1"/>
</dbReference>
<accession>A0A532V1J3</accession>
<organism evidence="3 4">
    <name type="scientific">candidate division LCP-89 bacterium B3_LCP</name>
    <dbReference type="NCBI Taxonomy" id="2012998"/>
    <lineage>
        <taxon>Bacteria</taxon>
        <taxon>Pseudomonadati</taxon>
        <taxon>Bacteria division LCP-89</taxon>
    </lineage>
</organism>
<evidence type="ECO:0000259" key="2">
    <source>
        <dbReference type="Pfam" id="PF08239"/>
    </source>
</evidence>
<protein>
    <recommendedName>
        <fullName evidence="2">SH3b domain-containing protein</fullName>
    </recommendedName>
</protein>
<dbReference type="Gene3D" id="2.30.30.40">
    <property type="entry name" value="SH3 Domains"/>
    <property type="match status" value="1"/>
</dbReference>
<keyword evidence="1" id="KW-0812">Transmembrane</keyword>
<evidence type="ECO:0000313" key="3">
    <source>
        <dbReference type="EMBL" id="TKJ41083.1"/>
    </source>
</evidence>
<keyword evidence="1" id="KW-0472">Membrane</keyword>
<dbReference type="AlphaFoldDB" id="A0A532V1J3"/>